<dbReference type="SUPFAM" id="SSF46689">
    <property type="entry name" value="Homeodomain-like"/>
    <property type="match status" value="1"/>
</dbReference>
<dbReference type="PRINTS" id="PR00455">
    <property type="entry name" value="HTHTETR"/>
</dbReference>
<proteinExistence type="predicted"/>
<comment type="caution">
    <text evidence="7">The sequence shown here is derived from an EMBL/GenBank/DDBJ whole genome shotgun (WGS) entry which is preliminary data.</text>
</comment>
<dbReference type="RefSeq" id="WP_184017815.1">
    <property type="nucleotide sequence ID" value="NZ_JACIJC010000003.1"/>
</dbReference>
<evidence type="ECO:0000259" key="6">
    <source>
        <dbReference type="PROSITE" id="PS50977"/>
    </source>
</evidence>
<dbReference type="AlphaFoldDB" id="A0A7W9AI51"/>
<dbReference type="PANTHER" id="PTHR30055">
    <property type="entry name" value="HTH-TYPE TRANSCRIPTIONAL REGULATOR RUTR"/>
    <property type="match status" value="1"/>
</dbReference>
<sequence length="211" mass="23514">MNVSSRIRVREDPVVRRAQIIEEGIRLIGLHGYNGFTVQALATRCGISNAGLLYYFGSKDALLLAFLAELERQDRELLEPLVARAIGRGDAPSSRTVVIALLRTVASRFTESPALGRFAVMLQCESIDPSHPAHDWFLSRETMAFDMFVSLVTGLTPDPQSTARQLVALMNGLAQQWLRADRPFDLEIEWEKAVTAILPALFEDESDSNRI</sequence>
<dbReference type="SUPFAM" id="SSF48498">
    <property type="entry name" value="Tetracyclin repressor-like, C-terminal domain"/>
    <property type="match status" value="1"/>
</dbReference>
<keyword evidence="4" id="KW-0804">Transcription</keyword>
<evidence type="ECO:0000256" key="1">
    <source>
        <dbReference type="ARBA" id="ARBA00022491"/>
    </source>
</evidence>
<gene>
    <name evidence="7" type="ORF">FHS49_001932</name>
</gene>
<dbReference type="Gene3D" id="1.10.357.10">
    <property type="entry name" value="Tetracycline Repressor, domain 2"/>
    <property type="match status" value="1"/>
</dbReference>
<dbReference type="InterPro" id="IPR050109">
    <property type="entry name" value="HTH-type_TetR-like_transc_reg"/>
</dbReference>
<evidence type="ECO:0000256" key="5">
    <source>
        <dbReference type="PROSITE-ProRule" id="PRU00335"/>
    </source>
</evidence>
<keyword evidence="2" id="KW-0805">Transcription regulation</keyword>
<evidence type="ECO:0000256" key="3">
    <source>
        <dbReference type="ARBA" id="ARBA00023125"/>
    </source>
</evidence>
<accession>A0A7W9AI51</accession>
<keyword evidence="8" id="KW-1185">Reference proteome</keyword>
<dbReference type="Pfam" id="PF00440">
    <property type="entry name" value="TetR_N"/>
    <property type="match status" value="1"/>
</dbReference>
<keyword evidence="3 5" id="KW-0238">DNA-binding</keyword>
<feature type="DNA-binding region" description="H-T-H motif" evidence="5">
    <location>
        <begin position="37"/>
        <end position="56"/>
    </location>
</feature>
<dbReference type="Proteomes" id="UP000549617">
    <property type="component" value="Unassembled WGS sequence"/>
</dbReference>
<evidence type="ECO:0000256" key="2">
    <source>
        <dbReference type="ARBA" id="ARBA00023015"/>
    </source>
</evidence>
<evidence type="ECO:0000256" key="4">
    <source>
        <dbReference type="ARBA" id="ARBA00023163"/>
    </source>
</evidence>
<dbReference type="InterPro" id="IPR001647">
    <property type="entry name" value="HTH_TetR"/>
</dbReference>
<name>A0A7W9AI51_9SPHN</name>
<dbReference type="PROSITE" id="PS50977">
    <property type="entry name" value="HTH_TETR_2"/>
    <property type="match status" value="1"/>
</dbReference>
<feature type="domain" description="HTH tetR-type" evidence="6">
    <location>
        <begin position="14"/>
        <end position="74"/>
    </location>
</feature>
<dbReference type="InterPro" id="IPR009057">
    <property type="entry name" value="Homeodomain-like_sf"/>
</dbReference>
<reference evidence="7 8" key="1">
    <citation type="submission" date="2020-08" db="EMBL/GenBank/DDBJ databases">
        <title>Genomic Encyclopedia of Type Strains, Phase IV (KMG-IV): sequencing the most valuable type-strain genomes for metagenomic binning, comparative biology and taxonomic classification.</title>
        <authorList>
            <person name="Goeker M."/>
        </authorList>
    </citation>
    <scope>NUCLEOTIDE SEQUENCE [LARGE SCALE GENOMIC DNA]</scope>
    <source>
        <strain evidence="7 8">DSM 25079</strain>
    </source>
</reference>
<dbReference type="GO" id="GO:0000976">
    <property type="term" value="F:transcription cis-regulatory region binding"/>
    <property type="evidence" value="ECO:0007669"/>
    <property type="project" value="TreeGrafter"/>
</dbReference>
<organism evidence="7 8">
    <name type="scientific">Sphingobium boeckii</name>
    <dbReference type="NCBI Taxonomy" id="1082345"/>
    <lineage>
        <taxon>Bacteria</taxon>
        <taxon>Pseudomonadati</taxon>
        <taxon>Pseudomonadota</taxon>
        <taxon>Alphaproteobacteria</taxon>
        <taxon>Sphingomonadales</taxon>
        <taxon>Sphingomonadaceae</taxon>
        <taxon>Sphingobium</taxon>
    </lineage>
</organism>
<dbReference type="GO" id="GO:0003700">
    <property type="term" value="F:DNA-binding transcription factor activity"/>
    <property type="evidence" value="ECO:0007669"/>
    <property type="project" value="TreeGrafter"/>
</dbReference>
<dbReference type="PANTHER" id="PTHR30055:SF175">
    <property type="entry name" value="HTH-TYPE TRANSCRIPTIONAL REPRESSOR KSTR2"/>
    <property type="match status" value="1"/>
</dbReference>
<evidence type="ECO:0000313" key="7">
    <source>
        <dbReference type="EMBL" id="MBB5685916.1"/>
    </source>
</evidence>
<protein>
    <submittedName>
        <fullName evidence="7">AcrR family transcriptional regulator</fullName>
    </submittedName>
</protein>
<dbReference type="EMBL" id="JACIJC010000003">
    <property type="protein sequence ID" value="MBB5685916.1"/>
    <property type="molecule type" value="Genomic_DNA"/>
</dbReference>
<evidence type="ECO:0000313" key="8">
    <source>
        <dbReference type="Proteomes" id="UP000549617"/>
    </source>
</evidence>
<dbReference type="InterPro" id="IPR036271">
    <property type="entry name" value="Tet_transcr_reg_TetR-rel_C_sf"/>
</dbReference>
<keyword evidence="1" id="KW-0678">Repressor</keyword>